<organism evidence="3 4">
    <name type="scientific">Rosistilla ulvae</name>
    <dbReference type="NCBI Taxonomy" id="1930277"/>
    <lineage>
        <taxon>Bacteria</taxon>
        <taxon>Pseudomonadati</taxon>
        <taxon>Planctomycetota</taxon>
        <taxon>Planctomycetia</taxon>
        <taxon>Pirellulales</taxon>
        <taxon>Pirellulaceae</taxon>
        <taxon>Rosistilla</taxon>
    </lineage>
</organism>
<dbReference type="InterPro" id="IPR011446">
    <property type="entry name" value="BBP7"/>
</dbReference>
<proteinExistence type="predicted"/>
<evidence type="ECO:0000313" key="4">
    <source>
        <dbReference type="Proteomes" id="UP000319557"/>
    </source>
</evidence>
<dbReference type="AlphaFoldDB" id="A0A517LWG9"/>
<dbReference type="EMBL" id="CP036261">
    <property type="protein sequence ID" value="QDS86957.1"/>
    <property type="molecule type" value="Genomic_DNA"/>
</dbReference>
<feature type="compositionally biased region" description="Low complexity" evidence="1">
    <location>
        <begin position="80"/>
        <end position="91"/>
    </location>
</feature>
<feature type="compositionally biased region" description="Low complexity" evidence="1">
    <location>
        <begin position="50"/>
        <end position="68"/>
    </location>
</feature>
<dbReference type="InterPro" id="IPR011250">
    <property type="entry name" value="OMP/PagP_B-barrel"/>
</dbReference>
<protein>
    <submittedName>
        <fullName evidence="3">Uncharacterized protein</fullName>
    </submittedName>
</protein>
<evidence type="ECO:0000313" key="3">
    <source>
        <dbReference type="EMBL" id="QDS86957.1"/>
    </source>
</evidence>
<keyword evidence="4" id="KW-1185">Reference proteome</keyword>
<dbReference type="Proteomes" id="UP000319557">
    <property type="component" value="Chromosome"/>
</dbReference>
<dbReference type="Pfam" id="PF07585">
    <property type="entry name" value="BBP7"/>
    <property type="match status" value="1"/>
</dbReference>
<name>A0A517LWG9_9BACT</name>
<feature type="region of interest" description="Disordered" evidence="1">
    <location>
        <begin position="41"/>
        <end position="91"/>
    </location>
</feature>
<gene>
    <name evidence="3" type="ORF">EC9_11320</name>
</gene>
<keyword evidence="2" id="KW-0732">Signal</keyword>
<sequence precursor="true">MRTNIIRSMLLILPFGLSSVAQAQYGGYSASAYNSYSAQPSAVPVHPSLQARQAPAQPAAPTYATQQPGYAAPSPNYGGPQANYAAPQPNYAPPQANYSYQPPQSFRTVAQHNGGYESIAAPQPTPAAMQGGHAPEQVLTPESYSTGQPVSQPMNYASGDPNCSTCNQSVGSGATYSYAQPNIYVQAAGAPSCGGSCETSYGSAGSCGPACYSEPVALSPWFGGMSMLFLTRDDNYDRPLVFDDAMPSTTRLSARDAELDFALGYDVTVGRYLGCGQYAVSATWLHIENDEGDQSVMPPAAGGYRANFRNWDRIYFDQNNDGMHTDSGMPATDESVYAHFDRAESYRVRRDASYYGLELNLTGFGIGGAARAGRPSCGGSCGSDPCCPPTGCGGLCGPMVPACGARLQMSWTTGLRWFHFEDEMSFSARTERYPAAPAMIETVAYDVDAQNELFGWQLGGKLAYCLGSRTSLYAGGKIGWYANDASLRQRFHSESMPARVTDNGAYPSFANQSVSRDYSDTVLATLAEIDLGIGYRICDCWTVRGGYRMLAAGGVATAIDNISENPANLGAQNVWADSNLVLHGGYVGVDYNW</sequence>
<feature type="signal peptide" evidence="2">
    <location>
        <begin position="1"/>
        <end position="23"/>
    </location>
</feature>
<dbReference type="KEGG" id="ruv:EC9_11320"/>
<evidence type="ECO:0000256" key="1">
    <source>
        <dbReference type="SAM" id="MobiDB-lite"/>
    </source>
</evidence>
<dbReference type="SUPFAM" id="SSF56925">
    <property type="entry name" value="OMPA-like"/>
    <property type="match status" value="1"/>
</dbReference>
<reference evidence="3 4" key="1">
    <citation type="submission" date="2019-02" db="EMBL/GenBank/DDBJ databases">
        <title>Deep-cultivation of Planctomycetes and their phenomic and genomic characterization uncovers novel biology.</title>
        <authorList>
            <person name="Wiegand S."/>
            <person name="Jogler M."/>
            <person name="Boedeker C."/>
            <person name="Pinto D."/>
            <person name="Vollmers J."/>
            <person name="Rivas-Marin E."/>
            <person name="Kohn T."/>
            <person name="Peeters S.H."/>
            <person name="Heuer A."/>
            <person name="Rast P."/>
            <person name="Oberbeckmann S."/>
            <person name="Bunk B."/>
            <person name="Jeske O."/>
            <person name="Meyerdierks A."/>
            <person name="Storesund J.E."/>
            <person name="Kallscheuer N."/>
            <person name="Luecker S."/>
            <person name="Lage O.M."/>
            <person name="Pohl T."/>
            <person name="Merkel B.J."/>
            <person name="Hornburger P."/>
            <person name="Mueller R.-W."/>
            <person name="Bruemmer F."/>
            <person name="Labrenz M."/>
            <person name="Spormann A.M."/>
            <person name="Op den Camp H."/>
            <person name="Overmann J."/>
            <person name="Amann R."/>
            <person name="Jetten M.S.M."/>
            <person name="Mascher T."/>
            <person name="Medema M.H."/>
            <person name="Devos D.P."/>
            <person name="Kaster A.-K."/>
            <person name="Ovreas L."/>
            <person name="Rohde M."/>
            <person name="Galperin M.Y."/>
            <person name="Jogler C."/>
        </authorList>
    </citation>
    <scope>NUCLEOTIDE SEQUENCE [LARGE SCALE GENOMIC DNA]</scope>
    <source>
        <strain evidence="3 4">EC9</strain>
    </source>
</reference>
<feature type="chain" id="PRO_5021714403" evidence="2">
    <location>
        <begin position="24"/>
        <end position="593"/>
    </location>
</feature>
<evidence type="ECO:0000256" key="2">
    <source>
        <dbReference type="SAM" id="SignalP"/>
    </source>
</evidence>
<accession>A0A517LWG9</accession>